<evidence type="ECO:0000256" key="1">
    <source>
        <dbReference type="SAM" id="Phobius"/>
    </source>
</evidence>
<dbReference type="Proteomes" id="UP001224622">
    <property type="component" value="Unassembled WGS sequence"/>
</dbReference>
<feature type="transmembrane region" description="Helical" evidence="1">
    <location>
        <begin position="12"/>
        <end position="33"/>
    </location>
</feature>
<reference evidence="4" key="1">
    <citation type="submission" date="2020-03" db="EMBL/GenBank/DDBJ databases">
        <title>Genome sequences of seven Enterobacteriaceae strains isolated from Canadian wastewater treatment facilities.</title>
        <authorList>
            <person name="Huang H."/>
            <person name="Chmara J.T."/>
            <person name="Duceppe M.-O."/>
        </authorList>
    </citation>
    <scope>NUCLEOTIDE SEQUENCE [LARGE SCALE GENOMIC DNA]</scope>
    <source>
        <strain evidence="4">Biosolid 3</strain>
    </source>
</reference>
<organism evidence="3 4">
    <name type="scientific">Serratia fonticola</name>
    <dbReference type="NCBI Taxonomy" id="47917"/>
    <lineage>
        <taxon>Bacteria</taxon>
        <taxon>Pseudomonadati</taxon>
        <taxon>Pseudomonadota</taxon>
        <taxon>Gammaproteobacteria</taxon>
        <taxon>Enterobacterales</taxon>
        <taxon>Yersiniaceae</taxon>
        <taxon>Serratia</taxon>
    </lineage>
</organism>
<keyword evidence="1" id="KW-1133">Transmembrane helix</keyword>
<feature type="transmembrane region" description="Helical" evidence="1">
    <location>
        <begin position="134"/>
        <end position="159"/>
    </location>
</feature>
<evidence type="ECO:0000313" key="4">
    <source>
        <dbReference type="Proteomes" id="UP000503464"/>
    </source>
</evidence>
<keyword evidence="1" id="KW-0472">Membrane</keyword>
<gene>
    <name evidence="3" type="ORF">G9399_24730</name>
    <name evidence="2" type="ORF">RDT67_25640</name>
</gene>
<dbReference type="EMBL" id="CP054160">
    <property type="protein sequence ID" value="QXT42711.2"/>
    <property type="molecule type" value="Genomic_DNA"/>
</dbReference>
<name>A0AAE7SQ96_SERFO</name>
<accession>A0AAE7SQ96</accession>
<keyword evidence="1" id="KW-0812">Transmembrane</keyword>
<protein>
    <recommendedName>
        <fullName evidence="5">DUF2269 family protein</fullName>
    </recommendedName>
</protein>
<dbReference type="Proteomes" id="UP000503464">
    <property type="component" value="Chromosome"/>
</dbReference>
<proteinExistence type="predicted"/>
<evidence type="ECO:0000313" key="2">
    <source>
        <dbReference type="EMBL" id="MDQ9129802.1"/>
    </source>
</evidence>
<reference evidence="2" key="3">
    <citation type="submission" date="2023-08" db="EMBL/GenBank/DDBJ databases">
        <title>The Comparative Genomic Analysis of Yersiniaceae from Polar Regions.</title>
        <authorList>
            <person name="Goncharov A."/>
            <person name="Aslanov B."/>
            <person name="Kolodzhieva V."/>
            <person name="Azarov D."/>
            <person name="Mochov A."/>
            <person name="Lebedeva E."/>
        </authorList>
    </citation>
    <scope>NUCLEOTIDE SEQUENCE</scope>
    <source>
        <strain evidence="2">Vf</strain>
    </source>
</reference>
<evidence type="ECO:0008006" key="5">
    <source>
        <dbReference type="Google" id="ProtNLM"/>
    </source>
</evidence>
<dbReference type="AlphaFoldDB" id="A0AAE7SQ96"/>
<dbReference type="RefSeq" id="WP_230326608.1">
    <property type="nucleotide sequence ID" value="NZ_CAMKVM010000001.1"/>
</dbReference>
<sequence length="164" mass="18547">MMLNYDFIKVVHVLAAVAATGPLLFSPWLSARLKRCQGGNKTLLLNGLSVADTYYNIAGWVLMLSGIVMFWLQDWHRVFQLWFILSVLVFIIDSLAEKRLRDPANKALATLQPGEPGWDENTSRLHNAVSTQMVCTLLIFFIMLLHSQLQINLLAFNLFSHSLG</sequence>
<evidence type="ECO:0000313" key="3">
    <source>
        <dbReference type="EMBL" id="QXT42711.2"/>
    </source>
</evidence>
<feature type="transmembrane region" description="Helical" evidence="1">
    <location>
        <begin position="78"/>
        <end position="96"/>
    </location>
</feature>
<dbReference type="EMBL" id="JAVIGA010000042">
    <property type="protein sequence ID" value="MDQ9129802.1"/>
    <property type="molecule type" value="Genomic_DNA"/>
</dbReference>
<reference evidence="3" key="2">
    <citation type="submission" date="2022-06" db="EMBL/GenBank/DDBJ databases">
        <title>Genome sequences of seven Enterobacteriaceae strains isolated from Canadian wastewater treatment facilities.</title>
        <authorList>
            <person name="Huang H."/>
            <person name="Chmara J.T."/>
            <person name="Duceppe M.-O."/>
        </authorList>
    </citation>
    <scope>NUCLEOTIDE SEQUENCE</scope>
    <source>
        <strain evidence="3">HH13</strain>
    </source>
</reference>